<proteinExistence type="predicted"/>
<keyword evidence="2" id="KW-1185">Reference proteome</keyword>
<feature type="compositionally biased region" description="Low complexity" evidence="1">
    <location>
        <begin position="108"/>
        <end position="125"/>
    </location>
</feature>
<feature type="region of interest" description="Disordered" evidence="1">
    <location>
        <begin position="78"/>
        <end position="137"/>
    </location>
</feature>
<sequence>MIDLVVVKALVSENISESYVSLELTDEANLVYDSFMEATQINDGLVVGNVLGDADGTLFDGMEEEQFKFYVLEGETTKIPSSSTTNTPKTSTAISPSQQINTTNTQHKNNGQQKKTSNSNNSKQKQPNKEENKDVLKKKIMMF</sequence>
<evidence type="ECO:0000313" key="3">
    <source>
        <dbReference type="WBParaSite" id="scf7180000420066.g4673"/>
    </source>
</evidence>
<protein>
    <submittedName>
        <fullName evidence="3">Uncharacterized protein</fullName>
    </submittedName>
</protein>
<accession>A0A915NT52</accession>
<evidence type="ECO:0000256" key="1">
    <source>
        <dbReference type="SAM" id="MobiDB-lite"/>
    </source>
</evidence>
<feature type="compositionally biased region" description="Polar residues" evidence="1">
    <location>
        <begin position="96"/>
        <end position="107"/>
    </location>
</feature>
<evidence type="ECO:0000313" key="2">
    <source>
        <dbReference type="Proteomes" id="UP000887560"/>
    </source>
</evidence>
<feature type="compositionally biased region" description="Basic and acidic residues" evidence="1">
    <location>
        <begin position="127"/>
        <end position="137"/>
    </location>
</feature>
<organism evidence="2 3">
    <name type="scientific">Meloidogyne floridensis</name>
    <dbReference type="NCBI Taxonomy" id="298350"/>
    <lineage>
        <taxon>Eukaryota</taxon>
        <taxon>Metazoa</taxon>
        <taxon>Ecdysozoa</taxon>
        <taxon>Nematoda</taxon>
        <taxon>Chromadorea</taxon>
        <taxon>Rhabditida</taxon>
        <taxon>Tylenchina</taxon>
        <taxon>Tylenchomorpha</taxon>
        <taxon>Tylenchoidea</taxon>
        <taxon>Meloidogynidae</taxon>
        <taxon>Meloidogyninae</taxon>
        <taxon>Meloidogyne</taxon>
    </lineage>
</organism>
<reference evidence="3" key="1">
    <citation type="submission" date="2022-11" db="UniProtKB">
        <authorList>
            <consortium name="WormBaseParasite"/>
        </authorList>
    </citation>
    <scope>IDENTIFICATION</scope>
</reference>
<dbReference type="AlphaFoldDB" id="A0A915NT52"/>
<feature type="compositionally biased region" description="Low complexity" evidence="1">
    <location>
        <begin position="78"/>
        <end position="95"/>
    </location>
</feature>
<dbReference type="Proteomes" id="UP000887560">
    <property type="component" value="Unplaced"/>
</dbReference>
<name>A0A915NT52_9BILA</name>
<dbReference type="WBParaSite" id="scf7180000420066.g4673">
    <property type="protein sequence ID" value="scf7180000420066.g4673"/>
    <property type="gene ID" value="scf7180000420066.g4673"/>
</dbReference>